<keyword evidence="3" id="KW-1185">Reference proteome</keyword>
<dbReference type="EMBL" id="FNFB01000028">
    <property type="protein sequence ID" value="SDL76270.1"/>
    <property type="molecule type" value="Genomic_DNA"/>
</dbReference>
<feature type="transmembrane region" description="Helical" evidence="1">
    <location>
        <begin position="65"/>
        <end position="94"/>
    </location>
</feature>
<evidence type="ECO:0000256" key="1">
    <source>
        <dbReference type="SAM" id="Phobius"/>
    </source>
</evidence>
<keyword evidence="1" id="KW-1133">Transmembrane helix</keyword>
<dbReference type="AlphaFoldDB" id="A0A1G9MPU7"/>
<feature type="transmembrane region" description="Helical" evidence="1">
    <location>
        <begin position="31"/>
        <end position="53"/>
    </location>
</feature>
<dbReference type="Proteomes" id="UP000198683">
    <property type="component" value="Unassembled WGS sequence"/>
</dbReference>
<keyword evidence="1" id="KW-0472">Membrane</keyword>
<dbReference type="STRING" id="683260.SAMN05421874_128133"/>
<evidence type="ECO:0000313" key="3">
    <source>
        <dbReference type="Proteomes" id="UP000198683"/>
    </source>
</evidence>
<reference evidence="2 3" key="1">
    <citation type="submission" date="2016-10" db="EMBL/GenBank/DDBJ databases">
        <authorList>
            <person name="de Groot N.N."/>
        </authorList>
    </citation>
    <scope>NUCLEOTIDE SEQUENCE [LARGE SCALE GENOMIC DNA]</scope>
    <source>
        <strain evidence="2 3">CGMCC 4.5681</strain>
    </source>
</reference>
<gene>
    <name evidence="2" type="ORF">SAMN05421874_128133</name>
</gene>
<name>A0A1G9MPU7_9ACTN</name>
<keyword evidence="1" id="KW-0812">Transmembrane</keyword>
<protein>
    <submittedName>
        <fullName evidence="2">Uncharacterized protein</fullName>
    </submittedName>
</protein>
<proteinExistence type="predicted"/>
<accession>A0A1G9MPU7</accession>
<organism evidence="2 3">
    <name type="scientific">Nonomuraea maritima</name>
    <dbReference type="NCBI Taxonomy" id="683260"/>
    <lineage>
        <taxon>Bacteria</taxon>
        <taxon>Bacillati</taxon>
        <taxon>Actinomycetota</taxon>
        <taxon>Actinomycetes</taxon>
        <taxon>Streptosporangiales</taxon>
        <taxon>Streptosporangiaceae</taxon>
        <taxon>Nonomuraea</taxon>
    </lineage>
</organism>
<sequence>MTTMARLLVVLAWLVWWQVMAVVWVEVPADLSMVVPFAALLSSALVPLVAMGARLWPVSLTVTSSWILAALTWGMGWGSALVASAVVMVMVLSWGDGGRE</sequence>
<evidence type="ECO:0000313" key="2">
    <source>
        <dbReference type="EMBL" id="SDL76270.1"/>
    </source>
</evidence>